<keyword evidence="7" id="KW-0479">Metal-binding</keyword>
<dbReference type="GO" id="GO:0031201">
    <property type="term" value="C:SNARE complex"/>
    <property type="evidence" value="ECO:0007669"/>
    <property type="project" value="TreeGrafter"/>
</dbReference>
<evidence type="ECO:0000256" key="3">
    <source>
        <dbReference type="ARBA" id="ARBA00008473"/>
    </source>
</evidence>
<feature type="domain" description="YABBY N-terminal" evidence="17">
    <location>
        <begin position="238"/>
        <end position="292"/>
    </location>
</feature>
<keyword evidence="9" id="KW-0862">Zinc</keyword>
<name>A0AAD5NV94_ACENE</name>
<evidence type="ECO:0000256" key="14">
    <source>
        <dbReference type="ARBA" id="ARBA00023242"/>
    </source>
</evidence>
<keyword evidence="14" id="KW-0539">Nucleus</keyword>
<feature type="domain" description="YABBY protein C-terminal" evidence="16">
    <location>
        <begin position="339"/>
        <end position="400"/>
    </location>
</feature>
<dbReference type="FunFam" id="1.10.30.10:FF:000047">
    <property type="entry name" value="Axial regulator YABBY"/>
    <property type="match status" value="1"/>
</dbReference>
<evidence type="ECO:0000256" key="8">
    <source>
        <dbReference type="ARBA" id="ARBA00022771"/>
    </source>
</evidence>
<evidence type="ECO:0000256" key="5">
    <source>
        <dbReference type="ARBA" id="ARBA00022448"/>
    </source>
</evidence>
<dbReference type="InterPro" id="IPR036910">
    <property type="entry name" value="HMG_box_dom_sf"/>
</dbReference>
<comment type="caution">
    <text evidence="18">The sequence shown here is derived from an EMBL/GenBank/DDBJ whole genome shotgun (WGS) entry which is preliminary data.</text>
</comment>
<sequence length="577" mass="64597">MTDSNLYLQESGWEELRKEARKIEGDLDVKLSSYAKLGSRFTQGGYVDSGSPTVGSGRSWKSMEMEIQSLLEKLLDTNDAMSRCAASAAPTTSVNQKLARHRDILHEFTQEFRRIKGNINSMREHAELLSSVRDDISEYKASGSISPRMQLLRERAAIHGSISHIDEVISQAQTTRAVLGSQRAMFGDVQGKVKLLSDKFPIIRGLLGSIRRRRSRDTLILAAVIAASAAFSPDHLSPSDQLCYVHCNFCDTVLAVSVPCTSLFKTVTVRCGHCTNLLSVNMRGMLLPAANQLHLGHAFYSPQNLLEEIRNSPANMLMINQSSNQTEPVMMPVRGVDQEIPKPPTANRPPEKRQRVPSAYNRFIKEEIQRIKAGNPDISHREAFSAAAKNWAHFPHIHFGLMPSDQPVKKTNMRQQGEGEDVLMKDGFFAPANVEELCKHYTKDFGIECRIGRFHNIYGPFGTWKGGREKAPAAFCRKAITSTDKFEMWGDGKQTRSFTFIDECVDGVLRLTKSEFREPVNIGSDEMVSMNEMAEIVLSFDNKKLPIHHIPGPEGVRGRNSDNNLIKRSWVGPLPRN</sequence>
<keyword evidence="6" id="KW-0812">Transmembrane</keyword>
<dbReference type="GO" id="GO:0005801">
    <property type="term" value="C:cis-Golgi network"/>
    <property type="evidence" value="ECO:0007669"/>
    <property type="project" value="InterPro"/>
</dbReference>
<dbReference type="Pfam" id="PF01370">
    <property type="entry name" value="Epimerase"/>
    <property type="match status" value="1"/>
</dbReference>
<dbReference type="GO" id="GO:0015031">
    <property type="term" value="P:protein transport"/>
    <property type="evidence" value="ECO:0007669"/>
    <property type="project" value="UniProtKB-KW"/>
</dbReference>
<dbReference type="GO" id="GO:0000139">
    <property type="term" value="C:Golgi membrane"/>
    <property type="evidence" value="ECO:0007669"/>
    <property type="project" value="UniProtKB-SubCell"/>
</dbReference>
<evidence type="ECO:0000256" key="10">
    <source>
        <dbReference type="ARBA" id="ARBA00022927"/>
    </source>
</evidence>
<dbReference type="GO" id="GO:0048219">
    <property type="term" value="P:inter-Golgi cisterna vesicle-mediated transport"/>
    <property type="evidence" value="ECO:0007669"/>
    <property type="project" value="TreeGrafter"/>
</dbReference>
<organism evidence="18 19">
    <name type="scientific">Acer negundo</name>
    <name type="common">Box elder</name>
    <dbReference type="NCBI Taxonomy" id="4023"/>
    <lineage>
        <taxon>Eukaryota</taxon>
        <taxon>Viridiplantae</taxon>
        <taxon>Streptophyta</taxon>
        <taxon>Embryophyta</taxon>
        <taxon>Tracheophyta</taxon>
        <taxon>Spermatophyta</taxon>
        <taxon>Magnoliopsida</taxon>
        <taxon>eudicotyledons</taxon>
        <taxon>Gunneridae</taxon>
        <taxon>Pentapetalae</taxon>
        <taxon>rosids</taxon>
        <taxon>malvids</taxon>
        <taxon>Sapindales</taxon>
        <taxon>Sapindaceae</taxon>
        <taxon>Hippocastanoideae</taxon>
        <taxon>Acereae</taxon>
        <taxon>Acer</taxon>
    </lineage>
</organism>
<proteinExistence type="inferred from homology"/>
<evidence type="ECO:0000256" key="6">
    <source>
        <dbReference type="ARBA" id="ARBA00022692"/>
    </source>
</evidence>
<dbReference type="SUPFAM" id="SSF47095">
    <property type="entry name" value="HMG-box"/>
    <property type="match status" value="1"/>
</dbReference>
<dbReference type="InterPro" id="IPR023601">
    <property type="entry name" value="Golgi_SNAP_su1"/>
</dbReference>
<dbReference type="GO" id="GO:0005484">
    <property type="term" value="F:SNAP receptor activity"/>
    <property type="evidence" value="ECO:0007669"/>
    <property type="project" value="TreeGrafter"/>
</dbReference>
<evidence type="ECO:0000256" key="4">
    <source>
        <dbReference type="ARBA" id="ARBA00010325"/>
    </source>
</evidence>
<reference evidence="18" key="1">
    <citation type="journal article" date="2022" name="Plant J.">
        <title>Strategies of tolerance reflected in two North American maple genomes.</title>
        <authorList>
            <person name="McEvoy S.L."/>
            <person name="Sezen U.U."/>
            <person name="Trouern-Trend A."/>
            <person name="McMahon S.M."/>
            <person name="Schaberg P.G."/>
            <person name="Yang J."/>
            <person name="Wegrzyn J.L."/>
            <person name="Swenson N.G."/>
        </authorList>
    </citation>
    <scope>NUCLEOTIDE SEQUENCE</scope>
    <source>
        <strain evidence="18">91603</strain>
    </source>
</reference>
<evidence type="ECO:0000256" key="2">
    <source>
        <dbReference type="ARBA" id="ARBA00004409"/>
    </source>
</evidence>
<evidence type="ECO:0000259" key="16">
    <source>
        <dbReference type="Pfam" id="PF04690"/>
    </source>
</evidence>
<dbReference type="InterPro" id="IPR001509">
    <property type="entry name" value="Epimerase_deHydtase"/>
</dbReference>
<evidence type="ECO:0000313" key="19">
    <source>
        <dbReference type="Proteomes" id="UP001064489"/>
    </source>
</evidence>
<evidence type="ECO:0000256" key="9">
    <source>
        <dbReference type="ARBA" id="ARBA00022833"/>
    </source>
</evidence>
<comment type="similarity">
    <text evidence="3">Belongs to the GOSR1 family.</text>
</comment>
<reference evidence="18" key="2">
    <citation type="submission" date="2023-02" db="EMBL/GenBank/DDBJ databases">
        <authorList>
            <person name="Swenson N.G."/>
            <person name="Wegrzyn J.L."/>
            <person name="Mcevoy S.L."/>
        </authorList>
    </citation>
    <scope>NUCLEOTIDE SEQUENCE</scope>
    <source>
        <strain evidence="18">91603</strain>
        <tissue evidence="18">Leaf</tissue>
    </source>
</reference>
<dbReference type="InterPro" id="IPR056775">
    <property type="entry name" value="YABBY_C"/>
</dbReference>
<dbReference type="PANTHER" id="PTHR21094">
    <property type="entry name" value="GOS-28 SNARE- RELATED"/>
    <property type="match status" value="1"/>
</dbReference>
<dbReference type="SUPFAM" id="SSF51735">
    <property type="entry name" value="NAD(P)-binding Rossmann-fold domains"/>
    <property type="match status" value="1"/>
</dbReference>
<dbReference type="GO" id="GO:0005634">
    <property type="term" value="C:nucleus"/>
    <property type="evidence" value="ECO:0007669"/>
    <property type="project" value="UniProtKB-SubCell"/>
</dbReference>
<dbReference type="InterPro" id="IPR056776">
    <property type="entry name" value="YABBY_N"/>
</dbReference>
<dbReference type="PANTHER" id="PTHR21094:SF2">
    <property type="entry name" value="GOLGI SNAP RECEPTOR COMPLEX MEMBER 1"/>
    <property type="match status" value="1"/>
</dbReference>
<keyword evidence="8" id="KW-0863">Zinc-finger</keyword>
<evidence type="ECO:0000313" key="18">
    <source>
        <dbReference type="EMBL" id="KAI9182034.1"/>
    </source>
</evidence>
<keyword evidence="12" id="KW-0333">Golgi apparatus</keyword>
<comment type="similarity">
    <text evidence="4">Belongs to the YABBY family.</text>
</comment>
<dbReference type="GO" id="GO:0000976">
    <property type="term" value="F:transcription cis-regulatory region binding"/>
    <property type="evidence" value="ECO:0007669"/>
    <property type="project" value="UniProtKB-ARBA"/>
</dbReference>
<evidence type="ECO:0000256" key="12">
    <source>
        <dbReference type="ARBA" id="ARBA00023034"/>
    </source>
</evidence>
<gene>
    <name evidence="18" type="ORF">LWI28_021369</name>
</gene>
<dbReference type="Pfam" id="PF24868">
    <property type="entry name" value="YABBY_N"/>
    <property type="match status" value="1"/>
</dbReference>
<evidence type="ECO:0000256" key="1">
    <source>
        <dbReference type="ARBA" id="ARBA00004123"/>
    </source>
</evidence>
<dbReference type="AlphaFoldDB" id="A0AAD5NV94"/>
<dbReference type="GO" id="GO:0006906">
    <property type="term" value="P:vesicle fusion"/>
    <property type="evidence" value="ECO:0007669"/>
    <property type="project" value="TreeGrafter"/>
</dbReference>
<dbReference type="Gene3D" id="3.90.25.10">
    <property type="entry name" value="UDP-galactose 4-epimerase, domain 1"/>
    <property type="match status" value="2"/>
</dbReference>
<comment type="subcellular location">
    <subcellularLocation>
        <location evidence="2">Golgi apparatus membrane</location>
        <topology evidence="2">Single-pass type IV membrane protein</topology>
    </subcellularLocation>
    <subcellularLocation>
        <location evidence="1">Nucleus</location>
    </subcellularLocation>
</comment>
<dbReference type="Proteomes" id="UP001064489">
    <property type="component" value="Chromosome 4"/>
</dbReference>
<keyword evidence="11" id="KW-1133">Transmembrane helix</keyword>
<dbReference type="Pfam" id="PF12352">
    <property type="entry name" value="V-SNARE_C"/>
    <property type="match status" value="1"/>
</dbReference>
<keyword evidence="19" id="KW-1185">Reference proteome</keyword>
<dbReference type="GO" id="GO:0010158">
    <property type="term" value="P:abaxial cell fate specification"/>
    <property type="evidence" value="ECO:0007669"/>
    <property type="project" value="UniProtKB-ARBA"/>
</dbReference>
<keyword evidence="13" id="KW-0472">Membrane</keyword>
<keyword evidence="10" id="KW-0653">Protein transport</keyword>
<dbReference type="GO" id="GO:0008270">
    <property type="term" value="F:zinc ion binding"/>
    <property type="evidence" value="ECO:0007669"/>
    <property type="project" value="UniProtKB-KW"/>
</dbReference>
<evidence type="ECO:0000256" key="7">
    <source>
        <dbReference type="ARBA" id="ARBA00022723"/>
    </source>
</evidence>
<dbReference type="InterPro" id="IPR036291">
    <property type="entry name" value="NAD(P)-bd_dom_sf"/>
</dbReference>
<dbReference type="Pfam" id="PF04690">
    <property type="entry name" value="YABBY"/>
    <property type="match status" value="1"/>
</dbReference>
<dbReference type="GO" id="GO:0006888">
    <property type="term" value="P:endoplasmic reticulum to Golgi vesicle-mediated transport"/>
    <property type="evidence" value="ECO:0007669"/>
    <property type="project" value="InterPro"/>
</dbReference>
<dbReference type="GO" id="GO:0005797">
    <property type="term" value="C:Golgi medial cisterna"/>
    <property type="evidence" value="ECO:0007669"/>
    <property type="project" value="TreeGrafter"/>
</dbReference>
<dbReference type="Gene3D" id="1.10.30.10">
    <property type="entry name" value="High mobility group box domain"/>
    <property type="match status" value="1"/>
</dbReference>
<evidence type="ECO:0000259" key="15">
    <source>
        <dbReference type="Pfam" id="PF01370"/>
    </source>
</evidence>
<accession>A0AAD5NV94</accession>
<evidence type="ECO:0000256" key="13">
    <source>
        <dbReference type="ARBA" id="ARBA00023136"/>
    </source>
</evidence>
<dbReference type="EMBL" id="JAJSOW010000101">
    <property type="protein sequence ID" value="KAI9182034.1"/>
    <property type="molecule type" value="Genomic_DNA"/>
</dbReference>
<evidence type="ECO:0000259" key="17">
    <source>
        <dbReference type="Pfam" id="PF24868"/>
    </source>
</evidence>
<keyword evidence="5" id="KW-0813">Transport</keyword>
<dbReference type="CDD" id="cd00084">
    <property type="entry name" value="HMG-box_SF"/>
    <property type="match status" value="1"/>
</dbReference>
<evidence type="ECO:0000256" key="11">
    <source>
        <dbReference type="ARBA" id="ARBA00022989"/>
    </source>
</evidence>
<protein>
    <submittedName>
        <fullName evidence="18">Uncharacterized protein</fullName>
    </submittedName>
</protein>
<feature type="domain" description="NAD-dependent epimerase/dehydratase" evidence="15">
    <location>
        <begin position="434"/>
        <end position="523"/>
    </location>
</feature>